<evidence type="ECO:0000313" key="3">
    <source>
        <dbReference type="EMBL" id="AUT76316.1"/>
    </source>
</evidence>
<proteinExistence type="predicted"/>
<dbReference type="Pfam" id="PF01814">
    <property type="entry name" value="Hemerythrin"/>
    <property type="match status" value="1"/>
</dbReference>
<dbReference type="KEGG" id="phs:C2L64_49570"/>
<sequence>MQPAVARRAIQTSMREHQQLSAVVDGMTTFVDALGTDGRAPAPVMLRAMLYYIREYPEQVHHPTEDRYLFRRLRQRTDELDDVLNELEAQRIQGEARVQNLKRALMHYELVGDSAAPALQRMVEDYRAFYSHHGRLEEDVVLPAALRFLTPADWVELDEAFDANRDPFDRSEIEGDLAHLYSMIVSTIPCTGE</sequence>
<protein>
    <submittedName>
        <fullName evidence="3">Hemerythrin domain-containing protein</fullName>
    </submittedName>
</protein>
<dbReference type="PANTHER" id="PTHR39966:SF1">
    <property type="entry name" value="HEMERYTHRIN-LIKE DOMAIN-CONTAINING PROTEIN"/>
    <property type="match status" value="1"/>
</dbReference>
<dbReference type="CDD" id="cd12108">
    <property type="entry name" value="Hr-like"/>
    <property type="match status" value="1"/>
</dbReference>
<evidence type="ECO:0000256" key="1">
    <source>
        <dbReference type="SAM" id="Coils"/>
    </source>
</evidence>
<dbReference type="PANTHER" id="PTHR39966">
    <property type="entry name" value="BLL2471 PROTEIN-RELATED"/>
    <property type="match status" value="1"/>
</dbReference>
<accession>A0AAN1MRD1</accession>
<organism evidence="3 4">
    <name type="scientific">Paraburkholderia hospita</name>
    <dbReference type="NCBI Taxonomy" id="169430"/>
    <lineage>
        <taxon>Bacteria</taxon>
        <taxon>Pseudomonadati</taxon>
        <taxon>Pseudomonadota</taxon>
        <taxon>Betaproteobacteria</taxon>
        <taxon>Burkholderiales</taxon>
        <taxon>Burkholderiaceae</taxon>
        <taxon>Paraburkholderia</taxon>
    </lineage>
</organism>
<dbReference type="RefSeq" id="WP_090836623.1">
    <property type="nucleotide sequence ID" value="NZ_CADFGJ010000029.1"/>
</dbReference>
<dbReference type="Proteomes" id="UP000236649">
    <property type="component" value="Chromosome 5"/>
</dbReference>
<dbReference type="InterPro" id="IPR012312">
    <property type="entry name" value="Hemerythrin-like"/>
</dbReference>
<gene>
    <name evidence="3" type="ORF">C2L64_49570</name>
</gene>
<evidence type="ECO:0000313" key="4">
    <source>
        <dbReference type="Proteomes" id="UP000236649"/>
    </source>
</evidence>
<dbReference type="AlphaFoldDB" id="A0AAN1MRD1"/>
<dbReference type="Gene3D" id="1.20.120.520">
    <property type="entry name" value="nmb1532 protein domain like"/>
    <property type="match status" value="1"/>
</dbReference>
<feature type="domain" description="Hemerythrin-like" evidence="2">
    <location>
        <begin position="10"/>
        <end position="145"/>
    </location>
</feature>
<dbReference type="EMBL" id="CP026109">
    <property type="protein sequence ID" value="AUT76316.1"/>
    <property type="molecule type" value="Genomic_DNA"/>
</dbReference>
<dbReference type="GO" id="GO:0005886">
    <property type="term" value="C:plasma membrane"/>
    <property type="evidence" value="ECO:0007669"/>
    <property type="project" value="TreeGrafter"/>
</dbReference>
<dbReference type="GeneID" id="55536296"/>
<keyword evidence="1" id="KW-0175">Coiled coil</keyword>
<reference evidence="3 4" key="1">
    <citation type="submission" date="2018-01" db="EMBL/GenBank/DDBJ databases">
        <title>Species boundaries and ecological features among Paraburkholderia terrae DSMZ17804T, P. hospita DSMZ17164T and P. caribensis DSMZ13236T.</title>
        <authorList>
            <person name="Pratama A.A."/>
        </authorList>
    </citation>
    <scope>NUCLEOTIDE SEQUENCE [LARGE SCALE GENOMIC DNA]</scope>
    <source>
        <strain evidence="3 4">DSM 17164</strain>
    </source>
</reference>
<feature type="coiled-coil region" evidence="1">
    <location>
        <begin position="70"/>
        <end position="104"/>
    </location>
</feature>
<name>A0AAN1MRD1_9BURK</name>
<evidence type="ECO:0000259" key="2">
    <source>
        <dbReference type="Pfam" id="PF01814"/>
    </source>
</evidence>